<dbReference type="AlphaFoldDB" id="A0AAP0NVL4"/>
<organism evidence="2 3">
    <name type="scientific">Stephania yunnanensis</name>
    <dbReference type="NCBI Taxonomy" id="152371"/>
    <lineage>
        <taxon>Eukaryota</taxon>
        <taxon>Viridiplantae</taxon>
        <taxon>Streptophyta</taxon>
        <taxon>Embryophyta</taxon>
        <taxon>Tracheophyta</taxon>
        <taxon>Spermatophyta</taxon>
        <taxon>Magnoliopsida</taxon>
        <taxon>Ranunculales</taxon>
        <taxon>Menispermaceae</taxon>
        <taxon>Menispermoideae</taxon>
        <taxon>Cissampelideae</taxon>
        <taxon>Stephania</taxon>
    </lineage>
</organism>
<protein>
    <submittedName>
        <fullName evidence="2">Uncharacterized protein</fullName>
    </submittedName>
</protein>
<sequence>MNKSGKSNRPLSSTSTSAHCDAADEDSSCMSSEPILLRVLCVDCEAETEA</sequence>
<feature type="compositionally biased region" description="Polar residues" evidence="1">
    <location>
        <begin position="1"/>
        <end position="18"/>
    </location>
</feature>
<gene>
    <name evidence="2" type="ORF">Syun_018210</name>
</gene>
<name>A0AAP0NVL4_9MAGN</name>
<proteinExistence type="predicted"/>
<accession>A0AAP0NVL4</accession>
<feature type="region of interest" description="Disordered" evidence="1">
    <location>
        <begin position="1"/>
        <end position="30"/>
    </location>
</feature>
<dbReference type="EMBL" id="JBBNAF010000008">
    <property type="protein sequence ID" value="KAK9120593.1"/>
    <property type="molecule type" value="Genomic_DNA"/>
</dbReference>
<evidence type="ECO:0000256" key="1">
    <source>
        <dbReference type="SAM" id="MobiDB-lite"/>
    </source>
</evidence>
<reference evidence="2 3" key="1">
    <citation type="submission" date="2024-01" db="EMBL/GenBank/DDBJ databases">
        <title>Genome assemblies of Stephania.</title>
        <authorList>
            <person name="Yang L."/>
        </authorList>
    </citation>
    <scope>NUCLEOTIDE SEQUENCE [LARGE SCALE GENOMIC DNA]</scope>
    <source>
        <strain evidence="2">YNDBR</strain>
        <tissue evidence="2">Leaf</tissue>
    </source>
</reference>
<evidence type="ECO:0000313" key="2">
    <source>
        <dbReference type="EMBL" id="KAK9120593.1"/>
    </source>
</evidence>
<comment type="caution">
    <text evidence="2">The sequence shown here is derived from an EMBL/GenBank/DDBJ whole genome shotgun (WGS) entry which is preliminary data.</text>
</comment>
<keyword evidence="3" id="KW-1185">Reference proteome</keyword>
<dbReference type="Proteomes" id="UP001420932">
    <property type="component" value="Unassembled WGS sequence"/>
</dbReference>
<evidence type="ECO:0000313" key="3">
    <source>
        <dbReference type="Proteomes" id="UP001420932"/>
    </source>
</evidence>